<feature type="non-terminal residue" evidence="6">
    <location>
        <position position="295"/>
    </location>
</feature>
<dbReference type="GO" id="GO:0003857">
    <property type="term" value="F:(3S)-3-hydroxyacyl-CoA dehydrogenase (NAD+) activity"/>
    <property type="evidence" value="ECO:0007669"/>
    <property type="project" value="UniProtKB-EC"/>
</dbReference>
<evidence type="ECO:0000259" key="4">
    <source>
        <dbReference type="Pfam" id="PF00725"/>
    </source>
</evidence>
<feature type="domain" description="3-hydroxyacyl-CoA dehydrogenase NAD binding" evidence="5">
    <location>
        <begin position="8"/>
        <end position="192"/>
    </location>
</feature>
<feature type="binding site" evidence="3">
    <location>
        <position position="97"/>
    </location>
    <ligand>
        <name>NAD(+)</name>
        <dbReference type="ChEBI" id="CHEBI:57540"/>
    </ligand>
</feature>
<dbReference type="InterPro" id="IPR036291">
    <property type="entry name" value="NAD(P)-bd_dom_sf"/>
</dbReference>
<dbReference type="PANTHER" id="PTHR48075:SF7">
    <property type="entry name" value="3-HYDROXYACYL-COA DEHYDROGENASE-RELATED"/>
    <property type="match status" value="1"/>
</dbReference>
<sequence length="295" mass="31968">MSAIEIRKVAVIGAGVMGAGIAAHIANAGVPVVLLDIVPKDAGNRSIIAESAVAKMLKTDPAPFMHKRNARLITTGNLEDDLELLSDCDWIVEAIIENPAIKQDLYRKLEGVRKPGSMLSSNTSTIPMQDLMDGMADGFGKHFMITHFFNPPRYMRLLEIAFSDQTDVDGLKAVRDFCDVSLGKGVVVCKDTPGFIANRIGIFWIQVAVQEAFDMGLTVEEADAVVGKPVGIPKTGVFGLSDLVGLDLLPYLMESMERTLPASDPMLERIAIPELITKMIADGYTGRKGKGGFYR</sequence>
<evidence type="ECO:0000256" key="3">
    <source>
        <dbReference type="PIRSR" id="PIRSR000105-2"/>
    </source>
</evidence>
<name>A0A6S6TPR9_9GAMM</name>
<dbReference type="EMBL" id="CACVAV010000290">
    <property type="protein sequence ID" value="CAA6818590.1"/>
    <property type="molecule type" value="Genomic_DNA"/>
</dbReference>
<reference evidence="6" key="1">
    <citation type="submission" date="2020-01" db="EMBL/GenBank/DDBJ databases">
        <authorList>
            <person name="Meier V. D."/>
            <person name="Meier V D."/>
        </authorList>
    </citation>
    <scope>NUCLEOTIDE SEQUENCE</scope>
    <source>
        <strain evidence="6">HLG_WM_MAG_08</strain>
    </source>
</reference>
<feature type="binding site" evidence="3">
    <location>
        <position position="150"/>
    </location>
    <ligand>
        <name>NAD(+)</name>
        <dbReference type="ChEBI" id="CHEBI:57540"/>
    </ligand>
</feature>
<feature type="binding site" evidence="3">
    <location>
        <begin position="13"/>
        <end position="18"/>
    </location>
    <ligand>
        <name>NAD(+)</name>
        <dbReference type="ChEBI" id="CHEBI:57540"/>
    </ligand>
</feature>
<feature type="domain" description="3-hydroxyacyl-CoA dehydrogenase C-terminal" evidence="4">
    <location>
        <begin position="194"/>
        <end position="295"/>
    </location>
</feature>
<feature type="binding site" evidence="3">
    <location>
        <position position="102"/>
    </location>
    <ligand>
        <name>NAD(+)</name>
        <dbReference type="ChEBI" id="CHEBI:57540"/>
    </ligand>
</feature>
<protein>
    <submittedName>
        <fullName evidence="6">Enoyl-CoA hydratase [isoleucine degradation] )</fullName>
        <ecNumber evidence="6">1.1.1.35</ecNumber>
        <ecNumber evidence="6">4.2.1.17</ecNumber>
    </submittedName>
</protein>
<dbReference type="Gene3D" id="3.40.50.720">
    <property type="entry name" value="NAD(P)-binding Rossmann-like Domain"/>
    <property type="match status" value="1"/>
</dbReference>
<keyword evidence="3" id="KW-0520">NAD</keyword>
<dbReference type="InterPro" id="IPR008927">
    <property type="entry name" value="6-PGluconate_DH-like_C_sf"/>
</dbReference>
<dbReference type="AlphaFoldDB" id="A0A6S6TPR9"/>
<evidence type="ECO:0000256" key="2">
    <source>
        <dbReference type="PIRSR" id="PIRSR000105-1"/>
    </source>
</evidence>
<evidence type="ECO:0000259" key="5">
    <source>
        <dbReference type="Pfam" id="PF02737"/>
    </source>
</evidence>
<dbReference type="InterPro" id="IPR006108">
    <property type="entry name" value="3HC_DH_C"/>
</dbReference>
<feature type="binding site" evidence="3">
    <location>
        <position position="288"/>
    </location>
    <ligand>
        <name>NAD(+)</name>
        <dbReference type="ChEBI" id="CHEBI:57540"/>
    </ligand>
</feature>
<feature type="site" description="Important for catalytic activity" evidence="2">
    <location>
        <position position="147"/>
    </location>
</feature>
<feature type="binding site" evidence="3">
    <location>
        <position position="36"/>
    </location>
    <ligand>
        <name>NAD(+)</name>
        <dbReference type="ChEBI" id="CHEBI:57540"/>
    </ligand>
</feature>
<dbReference type="PANTHER" id="PTHR48075">
    <property type="entry name" value="3-HYDROXYACYL-COA DEHYDROGENASE FAMILY PROTEIN"/>
    <property type="match status" value="1"/>
</dbReference>
<dbReference type="Pfam" id="PF02737">
    <property type="entry name" value="3HCDH_N"/>
    <property type="match status" value="1"/>
</dbReference>
<dbReference type="SUPFAM" id="SSF48179">
    <property type="entry name" value="6-phosphogluconate dehydrogenase C-terminal domain-like"/>
    <property type="match status" value="1"/>
</dbReference>
<dbReference type="GO" id="GO:0006631">
    <property type="term" value="P:fatty acid metabolic process"/>
    <property type="evidence" value="ECO:0007669"/>
    <property type="project" value="InterPro"/>
</dbReference>
<dbReference type="GO" id="GO:0070403">
    <property type="term" value="F:NAD+ binding"/>
    <property type="evidence" value="ECO:0007669"/>
    <property type="project" value="InterPro"/>
</dbReference>
<feature type="binding site" evidence="3">
    <location>
        <position position="124"/>
    </location>
    <ligand>
        <name>NAD(+)</name>
        <dbReference type="ChEBI" id="CHEBI:57540"/>
    </ligand>
</feature>
<dbReference type="SUPFAM" id="SSF51735">
    <property type="entry name" value="NAD(P)-binding Rossmann-fold domains"/>
    <property type="match status" value="1"/>
</dbReference>
<dbReference type="InterPro" id="IPR022694">
    <property type="entry name" value="3-OHacyl-CoA_DH"/>
</dbReference>
<dbReference type="EC" id="4.2.1.17" evidence="6"/>
<keyword evidence="6" id="KW-0456">Lyase</keyword>
<gene>
    <name evidence="6" type="ORF">HELGO_WM49629</name>
</gene>
<dbReference type="GO" id="GO:0004300">
    <property type="term" value="F:enoyl-CoA hydratase activity"/>
    <property type="evidence" value="ECO:0007669"/>
    <property type="project" value="UniProtKB-EC"/>
</dbReference>
<keyword evidence="1 6" id="KW-0560">Oxidoreductase</keyword>
<accession>A0A6S6TPR9</accession>
<dbReference type="InterPro" id="IPR006176">
    <property type="entry name" value="3-OHacyl-CoA_DH_NAD-bd"/>
</dbReference>
<dbReference type="EC" id="1.1.1.35" evidence="6"/>
<proteinExistence type="predicted"/>
<dbReference type="Gene3D" id="1.10.1040.50">
    <property type="match status" value="1"/>
</dbReference>
<evidence type="ECO:0000256" key="1">
    <source>
        <dbReference type="ARBA" id="ARBA00023002"/>
    </source>
</evidence>
<dbReference type="PIRSF" id="PIRSF000105">
    <property type="entry name" value="HCDH"/>
    <property type="match status" value="1"/>
</dbReference>
<dbReference type="Pfam" id="PF00725">
    <property type="entry name" value="3HCDH"/>
    <property type="match status" value="1"/>
</dbReference>
<evidence type="ECO:0000313" key="6">
    <source>
        <dbReference type="EMBL" id="CAA6818590.1"/>
    </source>
</evidence>
<organism evidence="6">
    <name type="scientific">uncultured Thiotrichaceae bacterium</name>
    <dbReference type="NCBI Taxonomy" id="298394"/>
    <lineage>
        <taxon>Bacteria</taxon>
        <taxon>Pseudomonadati</taxon>
        <taxon>Pseudomonadota</taxon>
        <taxon>Gammaproteobacteria</taxon>
        <taxon>Thiotrichales</taxon>
        <taxon>Thiotrichaceae</taxon>
        <taxon>environmental samples</taxon>
    </lineage>
</organism>